<evidence type="ECO:0000256" key="1">
    <source>
        <dbReference type="SAM" id="MobiDB-lite"/>
    </source>
</evidence>
<keyword evidence="3" id="KW-1185">Reference proteome</keyword>
<accession>A0AAD7W9U0</accession>
<organism evidence="2 3">
    <name type="scientific">Aldrovandia affinis</name>
    <dbReference type="NCBI Taxonomy" id="143900"/>
    <lineage>
        <taxon>Eukaryota</taxon>
        <taxon>Metazoa</taxon>
        <taxon>Chordata</taxon>
        <taxon>Craniata</taxon>
        <taxon>Vertebrata</taxon>
        <taxon>Euteleostomi</taxon>
        <taxon>Actinopterygii</taxon>
        <taxon>Neopterygii</taxon>
        <taxon>Teleostei</taxon>
        <taxon>Notacanthiformes</taxon>
        <taxon>Halosauridae</taxon>
        <taxon>Aldrovandia</taxon>
    </lineage>
</organism>
<sequence length="161" mass="17432">MGSAARPLALSPKTPGHHVTPTGRNVLEKLATEPGRKKGASGRGDRGLLTLLSHTDADDGLGHFQRSQGVPGSKTRATTTQTRAKNRKVIHGLHHKFLSSCRSRAAARLNNTRGEAAVLMTGDGGRQPRAFERHARRQSCDRYHLAFWPIIAPGILPGRKP</sequence>
<name>A0AAD7W9U0_9TELE</name>
<gene>
    <name evidence="2" type="ORF">AAFF_G00129730</name>
</gene>
<protein>
    <submittedName>
        <fullName evidence="2">Uncharacterized protein</fullName>
    </submittedName>
</protein>
<dbReference type="AlphaFoldDB" id="A0AAD7W9U0"/>
<dbReference type="Proteomes" id="UP001221898">
    <property type="component" value="Unassembled WGS sequence"/>
</dbReference>
<evidence type="ECO:0000313" key="2">
    <source>
        <dbReference type="EMBL" id="KAJ8388740.1"/>
    </source>
</evidence>
<feature type="region of interest" description="Disordered" evidence="1">
    <location>
        <begin position="56"/>
        <end position="82"/>
    </location>
</feature>
<comment type="caution">
    <text evidence="2">The sequence shown here is derived from an EMBL/GenBank/DDBJ whole genome shotgun (WGS) entry which is preliminary data.</text>
</comment>
<reference evidence="2" key="1">
    <citation type="journal article" date="2023" name="Science">
        <title>Genome structures resolve the early diversification of teleost fishes.</title>
        <authorList>
            <person name="Parey E."/>
            <person name="Louis A."/>
            <person name="Montfort J."/>
            <person name="Bouchez O."/>
            <person name="Roques C."/>
            <person name="Iampietro C."/>
            <person name="Lluch J."/>
            <person name="Castinel A."/>
            <person name="Donnadieu C."/>
            <person name="Desvignes T."/>
            <person name="Floi Bucao C."/>
            <person name="Jouanno E."/>
            <person name="Wen M."/>
            <person name="Mejri S."/>
            <person name="Dirks R."/>
            <person name="Jansen H."/>
            <person name="Henkel C."/>
            <person name="Chen W.J."/>
            <person name="Zahm M."/>
            <person name="Cabau C."/>
            <person name="Klopp C."/>
            <person name="Thompson A.W."/>
            <person name="Robinson-Rechavi M."/>
            <person name="Braasch I."/>
            <person name="Lecointre G."/>
            <person name="Bobe J."/>
            <person name="Postlethwait J.H."/>
            <person name="Berthelot C."/>
            <person name="Roest Crollius H."/>
            <person name="Guiguen Y."/>
        </authorList>
    </citation>
    <scope>NUCLEOTIDE SEQUENCE</scope>
    <source>
        <strain evidence="2">NC1722</strain>
    </source>
</reference>
<evidence type="ECO:0000313" key="3">
    <source>
        <dbReference type="Proteomes" id="UP001221898"/>
    </source>
</evidence>
<feature type="region of interest" description="Disordered" evidence="1">
    <location>
        <begin position="1"/>
        <end position="24"/>
    </location>
</feature>
<dbReference type="EMBL" id="JAINUG010000190">
    <property type="protein sequence ID" value="KAJ8388740.1"/>
    <property type="molecule type" value="Genomic_DNA"/>
</dbReference>
<proteinExistence type="predicted"/>